<feature type="region of interest" description="Disordered" evidence="5">
    <location>
        <begin position="239"/>
        <end position="356"/>
    </location>
</feature>
<evidence type="ECO:0000259" key="6">
    <source>
        <dbReference type="PROSITE" id="PS50105"/>
    </source>
</evidence>
<dbReference type="EMBL" id="GGYP01000709">
    <property type="protein sequence ID" value="MDE45480.1"/>
    <property type="molecule type" value="Transcribed_RNA"/>
</dbReference>
<feature type="compositionally biased region" description="Basic and acidic residues" evidence="5">
    <location>
        <begin position="815"/>
        <end position="824"/>
    </location>
</feature>
<dbReference type="SUPFAM" id="SSF47769">
    <property type="entry name" value="SAM/Pointed domain"/>
    <property type="match status" value="3"/>
</dbReference>
<comment type="similarity">
    <text evidence="1">Belongs to the liprin family. Liprin-beta subfamily.</text>
</comment>
<dbReference type="CDD" id="cd09563">
    <property type="entry name" value="SAM_liprin-beta1_2_repeat1"/>
    <property type="match status" value="1"/>
</dbReference>
<feature type="coiled-coil region" evidence="4">
    <location>
        <begin position="40"/>
        <end position="88"/>
    </location>
</feature>
<feature type="compositionally biased region" description="Low complexity" evidence="5">
    <location>
        <begin position="21"/>
        <end position="30"/>
    </location>
</feature>
<evidence type="ECO:0000256" key="2">
    <source>
        <dbReference type="ARBA" id="ARBA00022737"/>
    </source>
</evidence>
<organism evidence="7">
    <name type="scientific">Aceria tosichella</name>
    <name type="common">wheat curl mite</name>
    <dbReference type="NCBI Taxonomy" id="561515"/>
    <lineage>
        <taxon>Eukaryota</taxon>
        <taxon>Metazoa</taxon>
        <taxon>Ecdysozoa</taxon>
        <taxon>Arthropoda</taxon>
        <taxon>Chelicerata</taxon>
        <taxon>Arachnida</taxon>
        <taxon>Acari</taxon>
        <taxon>Acariformes</taxon>
        <taxon>Trombidiformes</taxon>
        <taxon>Prostigmata</taxon>
        <taxon>Eupodina</taxon>
        <taxon>Eriophyoidea</taxon>
        <taxon>Eriophyidae</taxon>
        <taxon>Eriophyinae</taxon>
        <taxon>Aceriini</taxon>
        <taxon>Aceria</taxon>
    </lineage>
</organism>
<dbReference type="SMART" id="SM00454">
    <property type="entry name" value="SAM"/>
    <property type="match status" value="3"/>
</dbReference>
<feature type="region of interest" description="Disordered" evidence="5">
    <location>
        <begin position="811"/>
        <end position="836"/>
    </location>
</feature>
<feature type="compositionally biased region" description="Polar residues" evidence="5">
    <location>
        <begin position="341"/>
        <end position="356"/>
    </location>
</feature>
<dbReference type="InterPro" id="IPR037617">
    <property type="entry name" value="LIPB1/2_SAM_1"/>
</dbReference>
<dbReference type="GO" id="GO:0048786">
    <property type="term" value="C:presynaptic active zone"/>
    <property type="evidence" value="ECO:0007669"/>
    <property type="project" value="TreeGrafter"/>
</dbReference>
<keyword evidence="2" id="KW-0677">Repeat</keyword>
<accession>A0A6G1S6C4</accession>
<sequence>MLKESHTSSSADAKPSAATHQQQNQLSDSNNQIDLIRRTCSQFEKLLQQELTNRAKLEAENDALKLTVNRLRNQIKAHEKERSANNELIRVLNATLMERETEVSILKLKMTRIQTNSSSASISQHFNPPSNPSLVRQDPCKAYTMAGRSNSEFTRNSTARSTMMAEVISTRSSTSQLQQQHSDDRDALVWATVPEELTPSKRPVLLERNLPQLYEHCNISSPVRNQSSTTPILRDRRYRTLPRSMKSPIQAQNCVTDDSFKQQTDTDTDTRESNDTPTKQPPPPAPCRITNLDDSNNTGQSGGNKSSAEANSNQGSEIKSRVGEEVSGLPITVSSSEERQTTLLDNNSGVSGKNKTVTNAETSNFYSAIGKADPQPSSQSNSTALTLEMTKPPPNLTQRSPPTPVKFSTGLKKIFGKFKRSNSSETGSQSRSDLRSGDPPLPPTTGAFQRGSTRSTLVGPPSTSFRAQMSPLKAVNFQTDKPFAEWDTNMLVDWLTMIGLSMYANQCRRWVECGAHIMNATPAEVDKGLGITNHLHRKKLRLAISELNGDCDKITKAASKLDYLWVARWLDDIGLPQYKEAFINARVDGRVLNYLTVEDLVSMGVKSLLHHASIRCGIRVLRSINFDLQLLKRRATAEEIEQMNSIRESMDVQSDSLVLDKTIVGQQARVCDESDVPLWTCHRVMEWLRMIDFAEFAPNLRGSGVHGGLIMYEDAFNIDTMSTLLSIPSSRTLLRRHLSTFFENLIGKELAQRKKQYKEQSSNQQLNPASEIKTPKKSPLWFTKLKSSKVGQDGMDEYLCPMYPVEPQIIKSPARKAESGRREGSNLPRIPESINI</sequence>
<feature type="region of interest" description="Disordered" evidence="5">
    <location>
        <begin position="387"/>
        <end position="465"/>
    </location>
</feature>
<name>A0A6G1S6C4_9ACAR</name>
<dbReference type="PANTHER" id="PTHR12587">
    <property type="entry name" value="LAR INTERACTING PROTEIN LIP -RELATED PROTEIN"/>
    <property type="match status" value="1"/>
</dbReference>
<dbReference type="GO" id="GO:0007528">
    <property type="term" value="P:neuromuscular junction development"/>
    <property type="evidence" value="ECO:0007669"/>
    <property type="project" value="TreeGrafter"/>
</dbReference>
<feature type="compositionally biased region" description="Polar residues" evidence="5">
    <location>
        <begin position="446"/>
        <end position="465"/>
    </location>
</feature>
<dbReference type="InterPro" id="IPR029515">
    <property type="entry name" value="Liprin"/>
</dbReference>
<dbReference type="InterPro" id="IPR013761">
    <property type="entry name" value="SAM/pointed_sf"/>
</dbReference>
<feature type="domain" description="SAM" evidence="6">
    <location>
        <begin position="486"/>
        <end position="550"/>
    </location>
</feature>
<gene>
    <name evidence="7" type="primary">PPFIBP1_2</name>
    <name evidence="7" type="ORF">g.18797</name>
</gene>
<feature type="region of interest" description="Disordered" evidence="5">
    <location>
        <begin position="1"/>
        <end position="30"/>
    </location>
</feature>
<dbReference type="PROSITE" id="PS50105">
    <property type="entry name" value="SAM_DOMAIN"/>
    <property type="match status" value="2"/>
</dbReference>
<protein>
    <submittedName>
        <fullName evidence="7">Liprin-beta-1</fullName>
    </submittedName>
</protein>
<feature type="compositionally biased region" description="Polar residues" evidence="5">
    <location>
        <begin position="292"/>
        <end position="317"/>
    </location>
</feature>
<reference evidence="7" key="1">
    <citation type="submission" date="2018-10" db="EMBL/GenBank/DDBJ databases">
        <title>Transcriptome assembly of Aceria tosichella (Wheat curl mite) Type 2.</title>
        <authorList>
            <person name="Scully E.D."/>
            <person name="Geib S.M."/>
            <person name="Palmer N.A."/>
            <person name="Gupta A.K."/>
            <person name="Sarath G."/>
            <person name="Tatineni S."/>
        </authorList>
    </citation>
    <scope>NUCLEOTIDE SEQUENCE</scope>
    <source>
        <strain evidence="7">LincolnNE</strain>
    </source>
</reference>
<dbReference type="Pfam" id="PF00536">
    <property type="entry name" value="SAM_1"/>
    <property type="match status" value="2"/>
</dbReference>
<dbReference type="Gene3D" id="1.10.150.50">
    <property type="entry name" value="Transcription Factor, Ets-1"/>
    <property type="match status" value="3"/>
</dbReference>
<feature type="domain" description="SAM" evidence="6">
    <location>
        <begin position="566"/>
        <end position="624"/>
    </location>
</feature>
<dbReference type="AlphaFoldDB" id="A0A6G1S6C4"/>
<evidence type="ECO:0000256" key="4">
    <source>
        <dbReference type="SAM" id="Coils"/>
    </source>
</evidence>
<feature type="compositionally biased region" description="Polar residues" evidence="5">
    <location>
        <begin position="247"/>
        <end position="265"/>
    </location>
</feature>
<evidence type="ECO:0000256" key="3">
    <source>
        <dbReference type="ARBA" id="ARBA00023054"/>
    </source>
</evidence>
<dbReference type="FunFam" id="1.10.150.50:FF:000005">
    <property type="entry name" value="Liprin-beta-1 isoform 1"/>
    <property type="match status" value="1"/>
</dbReference>
<dbReference type="Pfam" id="PF07647">
    <property type="entry name" value="SAM_2"/>
    <property type="match status" value="1"/>
</dbReference>
<evidence type="ECO:0000256" key="5">
    <source>
        <dbReference type="SAM" id="MobiDB-lite"/>
    </source>
</evidence>
<dbReference type="PANTHER" id="PTHR12587:SF14">
    <property type="entry name" value="AT31531P"/>
    <property type="match status" value="1"/>
</dbReference>
<feature type="compositionally biased region" description="Polar residues" evidence="5">
    <location>
        <begin position="421"/>
        <end position="431"/>
    </location>
</feature>
<evidence type="ECO:0000256" key="1">
    <source>
        <dbReference type="ARBA" id="ARBA00007547"/>
    </source>
</evidence>
<evidence type="ECO:0000313" key="7">
    <source>
        <dbReference type="EMBL" id="MDE45480.1"/>
    </source>
</evidence>
<dbReference type="CDD" id="cd09566">
    <property type="entry name" value="SAM_liprin-beta1_2_repeat2"/>
    <property type="match status" value="1"/>
</dbReference>
<proteinExistence type="inferred from homology"/>
<dbReference type="InterPro" id="IPR001660">
    <property type="entry name" value="SAM"/>
</dbReference>
<dbReference type="InterPro" id="IPR037618">
    <property type="entry name" value="LIPB1/2_SAM_2nd"/>
</dbReference>
<keyword evidence="3 4" id="KW-0175">Coiled coil</keyword>